<organism evidence="1 2">
    <name type="scientific">Sinocyclocheilus anshuiensis</name>
    <dbReference type="NCBI Taxonomy" id="1608454"/>
    <lineage>
        <taxon>Eukaryota</taxon>
        <taxon>Metazoa</taxon>
        <taxon>Chordata</taxon>
        <taxon>Craniata</taxon>
        <taxon>Vertebrata</taxon>
        <taxon>Euteleostomi</taxon>
        <taxon>Actinopterygii</taxon>
        <taxon>Neopterygii</taxon>
        <taxon>Teleostei</taxon>
        <taxon>Ostariophysi</taxon>
        <taxon>Cypriniformes</taxon>
        <taxon>Cyprinidae</taxon>
        <taxon>Cyprininae</taxon>
        <taxon>Sinocyclocheilus</taxon>
    </lineage>
</organism>
<reference evidence="1" key="2">
    <citation type="submission" date="2025-09" db="UniProtKB">
        <authorList>
            <consortium name="Ensembl"/>
        </authorList>
    </citation>
    <scope>IDENTIFICATION</scope>
</reference>
<dbReference type="AlphaFoldDB" id="A0A671QJH1"/>
<dbReference type="Proteomes" id="UP000472260">
    <property type="component" value="Unassembled WGS sequence"/>
</dbReference>
<evidence type="ECO:0000313" key="1">
    <source>
        <dbReference type="Ensembl" id="ENSSANP00000070233.1"/>
    </source>
</evidence>
<accession>A0A671QJH1</accession>
<protein>
    <submittedName>
        <fullName evidence="1">Uncharacterized protein</fullName>
    </submittedName>
</protein>
<evidence type="ECO:0000313" key="2">
    <source>
        <dbReference type="Proteomes" id="UP000472260"/>
    </source>
</evidence>
<reference evidence="1" key="1">
    <citation type="submission" date="2025-08" db="UniProtKB">
        <authorList>
            <consortium name="Ensembl"/>
        </authorList>
    </citation>
    <scope>IDENTIFICATION</scope>
</reference>
<name>A0A671QJH1_9TELE</name>
<proteinExistence type="predicted"/>
<dbReference type="Ensembl" id="ENSSANT00000074662.1">
    <property type="protein sequence ID" value="ENSSANP00000070233.1"/>
    <property type="gene ID" value="ENSSANG00000035039.1"/>
</dbReference>
<keyword evidence="2" id="KW-1185">Reference proteome</keyword>
<sequence length="115" mass="13174">MSIRPQKCRFVFFKVQIRLVTSDVPCGPRGAPLGGFCDRFRGRDGYRLHFIDTDTILLIDTNQKYRKNKLSKKMLKMSSYFITAVYKSSKLVKTVTINKQVLPALQNSTAQLHTS</sequence>